<dbReference type="GO" id="GO:0008643">
    <property type="term" value="P:carbohydrate transport"/>
    <property type="evidence" value="ECO:0007669"/>
    <property type="project" value="InterPro"/>
</dbReference>
<keyword evidence="2" id="KW-1133">Transmembrane helix</keyword>
<feature type="transmembrane region" description="Helical" evidence="2">
    <location>
        <begin position="162"/>
        <end position="183"/>
    </location>
</feature>
<feature type="transmembrane region" description="Helical" evidence="2">
    <location>
        <begin position="216"/>
        <end position="236"/>
    </location>
</feature>
<dbReference type="STRING" id="889378.Spiaf_0452"/>
<dbReference type="Gene3D" id="1.20.1250.20">
    <property type="entry name" value="MFS general substrate transporter like domains"/>
    <property type="match status" value="2"/>
</dbReference>
<evidence type="ECO:0000313" key="4">
    <source>
        <dbReference type="Proteomes" id="UP000007383"/>
    </source>
</evidence>
<dbReference type="GO" id="GO:0005886">
    <property type="term" value="C:plasma membrane"/>
    <property type="evidence" value="ECO:0007669"/>
    <property type="project" value="TreeGrafter"/>
</dbReference>
<feature type="transmembrane region" description="Helical" evidence="2">
    <location>
        <begin position="51"/>
        <end position="72"/>
    </location>
</feature>
<proteinExistence type="inferred from homology"/>
<dbReference type="GO" id="GO:0015293">
    <property type="term" value="F:symporter activity"/>
    <property type="evidence" value="ECO:0007669"/>
    <property type="project" value="InterPro"/>
</dbReference>
<dbReference type="PANTHER" id="PTHR11328">
    <property type="entry name" value="MAJOR FACILITATOR SUPERFAMILY DOMAIN-CONTAINING PROTEIN"/>
    <property type="match status" value="1"/>
</dbReference>
<dbReference type="Proteomes" id="UP000007383">
    <property type="component" value="Chromosome"/>
</dbReference>
<feature type="transmembrane region" description="Helical" evidence="2">
    <location>
        <begin position="414"/>
        <end position="431"/>
    </location>
</feature>
<keyword evidence="4" id="KW-1185">Reference proteome</keyword>
<keyword evidence="2" id="KW-0472">Membrane</keyword>
<dbReference type="Pfam" id="PF13347">
    <property type="entry name" value="MFS_2"/>
    <property type="match status" value="1"/>
</dbReference>
<keyword evidence="2" id="KW-0812">Transmembrane</keyword>
<name>H9UGB2_SPIAZ</name>
<feature type="transmembrane region" description="Helical" evidence="2">
    <location>
        <begin position="330"/>
        <end position="350"/>
    </location>
</feature>
<reference evidence="4" key="1">
    <citation type="journal article" date="2013" name="Stand. Genomic Sci.">
        <title>Complete genome sequence of the halophilic bacterium Spirochaeta africana type strain (Z-7692(T)) from the alkaline Lake Magadi in the East African Rift.</title>
        <authorList>
            <person name="Liolos K."/>
            <person name="Abt B."/>
            <person name="Scheuner C."/>
            <person name="Teshima H."/>
            <person name="Held B."/>
            <person name="Lapidus A."/>
            <person name="Nolan M."/>
            <person name="Lucas S."/>
            <person name="Deshpande S."/>
            <person name="Cheng J.F."/>
            <person name="Tapia R."/>
            <person name="Goodwin L.A."/>
            <person name="Pitluck S."/>
            <person name="Pagani I."/>
            <person name="Ivanova N."/>
            <person name="Mavromatis K."/>
            <person name="Mikhailova N."/>
            <person name="Huntemann M."/>
            <person name="Pati A."/>
            <person name="Chen A."/>
            <person name="Palaniappan K."/>
            <person name="Land M."/>
            <person name="Rohde M."/>
            <person name="Tindall B.J."/>
            <person name="Detter J.C."/>
            <person name="Goker M."/>
            <person name="Bristow J."/>
            <person name="Eisen J.A."/>
            <person name="Markowitz V."/>
            <person name="Hugenholtz P."/>
            <person name="Woyke T."/>
            <person name="Klenk H.P."/>
            <person name="Kyrpides N.C."/>
        </authorList>
    </citation>
    <scope>NUCLEOTIDE SEQUENCE</scope>
    <source>
        <strain evidence="4">ATCC 700263 / DSM 8902 / Z-7692</strain>
    </source>
</reference>
<feature type="transmembrane region" description="Helical" evidence="2">
    <location>
        <begin position="451"/>
        <end position="478"/>
    </location>
</feature>
<dbReference type="KEGG" id="sfc:Spiaf_0452"/>
<feature type="transmembrane region" description="Helical" evidence="2">
    <location>
        <begin position="97"/>
        <end position="115"/>
    </location>
</feature>
<dbReference type="InterPro" id="IPR039672">
    <property type="entry name" value="MFS_2"/>
</dbReference>
<comment type="similarity">
    <text evidence="1">Belongs to the sodium:galactoside symporter (TC 2.A.2) family.</text>
</comment>
<dbReference type="eggNOG" id="COG2211">
    <property type="taxonomic scope" value="Bacteria"/>
</dbReference>
<dbReference type="EMBL" id="CP003282">
    <property type="protein sequence ID" value="AFG36555.1"/>
    <property type="molecule type" value="Genomic_DNA"/>
</dbReference>
<feature type="transmembrane region" description="Helical" evidence="2">
    <location>
        <begin position="272"/>
        <end position="293"/>
    </location>
</feature>
<feature type="transmembrane region" description="Helical" evidence="2">
    <location>
        <begin position="127"/>
        <end position="150"/>
    </location>
</feature>
<organism evidence="3 4">
    <name type="scientific">Spirochaeta africana (strain ATCC 700263 / DSM 8902 / Z-7692)</name>
    <dbReference type="NCBI Taxonomy" id="889378"/>
    <lineage>
        <taxon>Bacteria</taxon>
        <taxon>Pseudomonadati</taxon>
        <taxon>Spirochaetota</taxon>
        <taxon>Spirochaetia</taxon>
        <taxon>Spirochaetales</taxon>
        <taxon>Spirochaetaceae</taxon>
        <taxon>Spirochaeta</taxon>
    </lineage>
</organism>
<dbReference type="PANTHER" id="PTHR11328:SF24">
    <property type="entry name" value="MAJOR FACILITATOR SUPERFAMILY (MFS) PROFILE DOMAIN-CONTAINING PROTEIN"/>
    <property type="match status" value="1"/>
</dbReference>
<sequence>MQTTTPVSLPFGKKIIYALGQFGWSLASFGVANLLVYFYSPPTSADTGAAMFPVFIGTAALIGIIGGVSRLFDGVTDPLIAGWSDRSQSRIGRRRKFMAIGAVPFAALSVLVFLPPASASASLLNTIWLFATVILFYFFMTMYVTPYFALMSELGHSPDERLQLSTMISITWALGFLVGNFAYTLQGVFEGMIMSNAPADAGIAVSQAASAAGLQISLAIFAVISLILMLLPVLLIDETRHCERHVSDEGPFEALIEALKNRNFRLFALSDLSYWLAMTFVQTGISFYVIMLLNLDKEVATLLMTIMFLTSFVFYVPIGLIAKKIGKKRLLTIAFVLFILSSGMMALWGLGPIPPLAQGIGLILFSAFPIAVFGILPNAIIADIAEADGIEKGNHKAAIFFGARTLMSKLGQSLTLFLFPVVSTLAIGGLGQTAQMDAADAAELAAEGIQVAGATVLGVRMTAAVAMIGLIVGLILFLRYDERGILRTLATKEDLSEDARRQMD</sequence>
<dbReference type="RefSeq" id="WP_014454552.1">
    <property type="nucleotide sequence ID" value="NC_017098.1"/>
</dbReference>
<gene>
    <name evidence="3" type="ordered locus">Spiaf_0452</name>
</gene>
<dbReference type="PATRIC" id="fig|889378.3.peg.460"/>
<protein>
    <submittedName>
        <fullName evidence="3">Na+/melibiose symporter-like transporter</fullName>
    </submittedName>
</protein>
<accession>H9UGB2</accession>
<dbReference type="AlphaFoldDB" id="H9UGB2"/>
<evidence type="ECO:0000256" key="1">
    <source>
        <dbReference type="ARBA" id="ARBA00009617"/>
    </source>
</evidence>
<evidence type="ECO:0000256" key="2">
    <source>
        <dbReference type="SAM" id="Phobius"/>
    </source>
</evidence>
<feature type="transmembrane region" description="Helical" evidence="2">
    <location>
        <begin position="15"/>
        <end position="39"/>
    </location>
</feature>
<feature type="transmembrane region" description="Helical" evidence="2">
    <location>
        <begin position="356"/>
        <end position="376"/>
    </location>
</feature>
<dbReference type="InterPro" id="IPR036259">
    <property type="entry name" value="MFS_trans_sf"/>
</dbReference>
<evidence type="ECO:0000313" key="3">
    <source>
        <dbReference type="EMBL" id="AFG36555.1"/>
    </source>
</evidence>
<dbReference type="HOGENOM" id="CLU_027408_6_3_12"/>
<feature type="transmembrane region" description="Helical" evidence="2">
    <location>
        <begin position="299"/>
        <end position="318"/>
    </location>
</feature>
<dbReference type="OrthoDB" id="9764596at2"/>
<dbReference type="SUPFAM" id="SSF103473">
    <property type="entry name" value="MFS general substrate transporter"/>
    <property type="match status" value="1"/>
</dbReference>